<dbReference type="AlphaFoldDB" id="D2W248"/>
<dbReference type="VEuPathDB" id="AmoebaDB:NAEGRDRAFT_75460"/>
<dbReference type="RefSeq" id="XP_002669626.1">
    <property type="nucleotide sequence ID" value="XM_002669580.1"/>
</dbReference>
<accession>D2W248</accession>
<gene>
    <name evidence="1" type="ORF">NAEGRDRAFT_75460</name>
</gene>
<evidence type="ECO:0000313" key="1">
    <source>
        <dbReference type="EMBL" id="EFC36882.1"/>
    </source>
</evidence>
<name>D2W248_NAEGR</name>
<dbReference type="GeneID" id="8856121"/>
<sequence>MTDHAELFKPKTGGLAFKRAANELFEYTIVDATNALKSYNSKMILLIDWDSLSNIPAELKYKYGDTDNEEKALDNIMKFLKNSSRLKSLGDLVIWEFVQDSDCKEAFQVLDKLIFRVVHNENDMDHSGAHGYTYQVKGSELIVTLECNVTQVIQYQYEGWTVDRFEEVKKLMACF</sequence>
<dbReference type="InParanoid" id="D2W248"/>
<dbReference type="EMBL" id="GG738924">
    <property type="protein sequence ID" value="EFC36882.1"/>
    <property type="molecule type" value="Genomic_DNA"/>
</dbReference>
<organism evidence="2">
    <name type="scientific">Naegleria gruberi</name>
    <name type="common">Amoeba</name>
    <dbReference type="NCBI Taxonomy" id="5762"/>
    <lineage>
        <taxon>Eukaryota</taxon>
        <taxon>Discoba</taxon>
        <taxon>Heterolobosea</taxon>
        <taxon>Tetramitia</taxon>
        <taxon>Eutetramitia</taxon>
        <taxon>Vahlkampfiidae</taxon>
        <taxon>Naegleria</taxon>
    </lineage>
</organism>
<evidence type="ECO:0000313" key="2">
    <source>
        <dbReference type="Proteomes" id="UP000006671"/>
    </source>
</evidence>
<proteinExistence type="predicted"/>
<keyword evidence="2" id="KW-1185">Reference proteome</keyword>
<dbReference type="Proteomes" id="UP000006671">
    <property type="component" value="Unassembled WGS sequence"/>
</dbReference>
<reference evidence="1 2" key="1">
    <citation type="journal article" date="2010" name="Cell">
        <title>The genome of Naegleria gruberi illuminates early eukaryotic versatility.</title>
        <authorList>
            <person name="Fritz-Laylin L.K."/>
            <person name="Prochnik S.E."/>
            <person name="Ginger M.L."/>
            <person name="Dacks J.B."/>
            <person name="Carpenter M.L."/>
            <person name="Field M.C."/>
            <person name="Kuo A."/>
            <person name="Paredez A."/>
            <person name="Chapman J."/>
            <person name="Pham J."/>
            <person name="Shu S."/>
            <person name="Neupane R."/>
            <person name="Cipriano M."/>
            <person name="Mancuso J."/>
            <person name="Tu H."/>
            <person name="Salamov A."/>
            <person name="Lindquist E."/>
            <person name="Shapiro H."/>
            <person name="Lucas S."/>
            <person name="Grigoriev I.V."/>
            <person name="Cande W.Z."/>
            <person name="Fulton C."/>
            <person name="Rokhsar D.S."/>
            <person name="Dawson S.C."/>
        </authorList>
    </citation>
    <scope>NUCLEOTIDE SEQUENCE [LARGE SCALE GENOMIC DNA]</scope>
    <source>
        <strain evidence="1 2">NEG-M</strain>
    </source>
</reference>
<protein>
    <submittedName>
        <fullName evidence="1">Predicted protein</fullName>
    </submittedName>
</protein>
<dbReference type="KEGG" id="ngr:NAEGRDRAFT_75460"/>